<organism evidence="3 4">
    <name type="scientific">Nocardiopsis tropica</name>
    <dbReference type="NCBI Taxonomy" id="109330"/>
    <lineage>
        <taxon>Bacteria</taxon>
        <taxon>Bacillati</taxon>
        <taxon>Actinomycetota</taxon>
        <taxon>Actinomycetes</taxon>
        <taxon>Streptosporangiales</taxon>
        <taxon>Nocardiopsidaceae</taxon>
        <taxon>Nocardiopsis</taxon>
    </lineage>
</organism>
<keyword evidence="2" id="KW-0812">Transmembrane</keyword>
<evidence type="ECO:0000256" key="1">
    <source>
        <dbReference type="SAM" id="MobiDB-lite"/>
    </source>
</evidence>
<dbReference type="RefSeq" id="WP_330159677.1">
    <property type="nucleotide sequence ID" value="NZ_BAAAJA010000001.1"/>
</dbReference>
<proteinExistence type="predicted"/>
<feature type="transmembrane region" description="Helical" evidence="2">
    <location>
        <begin position="90"/>
        <end position="109"/>
    </location>
</feature>
<feature type="transmembrane region" description="Helical" evidence="2">
    <location>
        <begin position="124"/>
        <end position="144"/>
    </location>
</feature>
<protein>
    <recommendedName>
        <fullName evidence="5">DUF4383 domain-containing protein</fullName>
    </recommendedName>
</protein>
<comment type="caution">
    <text evidence="3">The sequence shown here is derived from an EMBL/GenBank/DDBJ whole genome shotgun (WGS) entry which is preliminary data.</text>
</comment>
<sequence length="168" mass="17197">MSTPESTGAGERRPPRTSLSPLLTAATFAVLLLLGALLGLLSTTGAGWLTRYWDAGRPATLLSVAGLVAFLALLYGAGRLCAWGTRGPSGAVAFAAGFLAVLIALVSYLPGGDAVLRNHLMHNAYLFGTMLVLALSVVRSGIFVPPPPQGGARPQVRSPAGAHPPNGD</sequence>
<name>A0ABU7KTR3_9ACTN</name>
<dbReference type="EMBL" id="JAUUCC010000051">
    <property type="protein sequence ID" value="MEE2052669.1"/>
    <property type="molecule type" value="Genomic_DNA"/>
</dbReference>
<keyword evidence="2" id="KW-0472">Membrane</keyword>
<feature type="transmembrane region" description="Helical" evidence="2">
    <location>
        <begin position="21"/>
        <end position="41"/>
    </location>
</feature>
<gene>
    <name evidence="3" type="ORF">Q8A49_19385</name>
</gene>
<feature type="transmembrane region" description="Helical" evidence="2">
    <location>
        <begin position="61"/>
        <end position="78"/>
    </location>
</feature>
<evidence type="ECO:0000313" key="3">
    <source>
        <dbReference type="EMBL" id="MEE2052669.1"/>
    </source>
</evidence>
<evidence type="ECO:0008006" key="5">
    <source>
        <dbReference type="Google" id="ProtNLM"/>
    </source>
</evidence>
<evidence type="ECO:0000313" key="4">
    <source>
        <dbReference type="Proteomes" id="UP001348641"/>
    </source>
</evidence>
<evidence type="ECO:0000256" key="2">
    <source>
        <dbReference type="SAM" id="Phobius"/>
    </source>
</evidence>
<feature type="region of interest" description="Disordered" evidence="1">
    <location>
        <begin position="146"/>
        <end position="168"/>
    </location>
</feature>
<accession>A0ABU7KTR3</accession>
<reference evidence="3 4" key="1">
    <citation type="submission" date="2023-07" db="EMBL/GenBank/DDBJ databases">
        <authorList>
            <person name="Girao M."/>
            <person name="Carvalho M.F."/>
        </authorList>
    </citation>
    <scope>NUCLEOTIDE SEQUENCE [LARGE SCALE GENOMIC DNA]</scope>
    <source>
        <strain evidence="3 4">66/93</strain>
    </source>
</reference>
<dbReference type="Proteomes" id="UP001348641">
    <property type="component" value="Unassembled WGS sequence"/>
</dbReference>
<keyword evidence="2" id="KW-1133">Transmembrane helix</keyword>